<sequence>MAINILKNFNLTVDGRGEVGAIDEYTPPTFEILTEEYRGGGMDSADDIDMGMAPIEVMFKMNGYDLETMALWGVGQGSSIPLTARGWLQDQDGVNTSIIHNMTGRITKMEQEAWKAGERSGVVFTVRPKYFKITHGSTVITEIDIKGSVRNINGTDQLAAMRSALGL</sequence>
<dbReference type="EMBL" id="JAEMUH010000007">
    <property type="protein sequence ID" value="MBJ7550733.1"/>
    <property type="molecule type" value="Genomic_DNA"/>
</dbReference>
<proteinExistence type="predicted"/>
<gene>
    <name evidence="1" type="ORF">JHD44_08570</name>
</gene>
<accession>A0ABS0ZBZ9</accession>
<evidence type="ECO:0000313" key="2">
    <source>
        <dbReference type="Proteomes" id="UP000598488"/>
    </source>
</evidence>
<protein>
    <submittedName>
        <fullName evidence="1">Phage major tail tube protein</fullName>
    </submittedName>
</protein>
<dbReference type="InterPro" id="IPR006498">
    <property type="entry name" value="Tail_tube"/>
</dbReference>
<dbReference type="RefSeq" id="WP_199462347.1">
    <property type="nucleotide sequence ID" value="NZ_JAEMUH010000007.1"/>
</dbReference>
<keyword evidence="2" id="KW-1185">Reference proteome</keyword>
<reference evidence="1 2" key="1">
    <citation type="submission" date="2020-12" db="EMBL/GenBank/DDBJ databases">
        <title>Comparative genome analysis of fungal antagonists Marinomonas ostreistagni 398 and M. spartinae 468.</title>
        <authorList>
            <person name="Fields J.L."/>
            <person name="Mavrodi O.V."/>
            <person name="Biber P.D."/>
            <person name="Indest K.J."/>
            <person name="Mavrodi D.V."/>
        </authorList>
    </citation>
    <scope>NUCLEOTIDE SEQUENCE [LARGE SCALE GENOMIC DNA]</scope>
    <source>
        <strain evidence="1 2">USM7</strain>
    </source>
</reference>
<dbReference type="Proteomes" id="UP000598488">
    <property type="component" value="Unassembled WGS sequence"/>
</dbReference>
<comment type="caution">
    <text evidence="1">The sequence shown here is derived from an EMBL/GenBank/DDBJ whole genome shotgun (WGS) entry which is preliminary data.</text>
</comment>
<evidence type="ECO:0000313" key="1">
    <source>
        <dbReference type="EMBL" id="MBJ7550733.1"/>
    </source>
</evidence>
<dbReference type="Pfam" id="PF04985">
    <property type="entry name" value="Phage_tube"/>
    <property type="match status" value="1"/>
</dbReference>
<name>A0ABS0ZBZ9_9GAMM</name>
<organism evidence="1 2">
    <name type="scientific">Marinomonas ostreistagni</name>
    <dbReference type="NCBI Taxonomy" id="359209"/>
    <lineage>
        <taxon>Bacteria</taxon>
        <taxon>Pseudomonadati</taxon>
        <taxon>Pseudomonadota</taxon>
        <taxon>Gammaproteobacteria</taxon>
        <taxon>Oceanospirillales</taxon>
        <taxon>Oceanospirillaceae</taxon>
        <taxon>Marinomonas</taxon>
    </lineage>
</organism>
<dbReference type="NCBIfam" id="TIGR01611">
    <property type="entry name" value="tail_tube"/>
    <property type="match status" value="1"/>
</dbReference>